<keyword evidence="4 7" id="KW-0812">Transmembrane</keyword>
<dbReference type="InterPro" id="IPR051788">
    <property type="entry name" value="MFS_Transporter"/>
</dbReference>
<feature type="transmembrane region" description="Helical" evidence="7">
    <location>
        <begin position="277"/>
        <end position="295"/>
    </location>
</feature>
<accession>A0A2N5PR36</accession>
<feature type="transmembrane region" description="Helical" evidence="7">
    <location>
        <begin position="79"/>
        <end position="96"/>
    </location>
</feature>
<evidence type="ECO:0000256" key="4">
    <source>
        <dbReference type="ARBA" id="ARBA00022692"/>
    </source>
</evidence>
<dbReference type="Pfam" id="PF07690">
    <property type="entry name" value="MFS_1"/>
    <property type="match status" value="1"/>
</dbReference>
<keyword evidence="3" id="KW-0813">Transport</keyword>
<dbReference type="PANTHER" id="PTHR23514">
    <property type="entry name" value="BYPASS OF STOP CODON PROTEIN 6"/>
    <property type="match status" value="1"/>
</dbReference>
<feature type="transmembrane region" description="Helical" evidence="7">
    <location>
        <begin position="362"/>
        <end position="384"/>
    </location>
</feature>
<keyword evidence="6 7" id="KW-0472">Membrane</keyword>
<dbReference type="GO" id="GO:0005886">
    <property type="term" value="C:plasma membrane"/>
    <property type="evidence" value="ECO:0007669"/>
    <property type="project" value="UniProtKB-SubCell"/>
</dbReference>
<feature type="transmembrane region" description="Helical" evidence="7">
    <location>
        <begin position="301"/>
        <end position="321"/>
    </location>
</feature>
<evidence type="ECO:0000259" key="8">
    <source>
        <dbReference type="PROSITE" id="PS50850"/>
    </source>
</evidence>
<dbReference type="Gene3D" id="1.20.1250.20">
    <property type="entry name" value="MFS general substrate transporter like domains"/>
    <property type="match status" value="2"/>
</dbReference>
<feature type="transmembrane region" description="Helical" evidence="7">
    <location>
        <begin position="15"/>
        <end position="38"/>
    </location>
</feature>
<evidence type="ECO:0000256" key="5">
    <source>
        <dbReference type="ARBA" id="ARBA00022989"/>
    </source>
</evidence>
<name>A0A2N5PR36_MEDGN</name>
<reference evidence="9 10" key="1">
    <citation type="journal article" date="2017" name="Genome Med.">
        <title>A novel Ruminococcus gnavus clade enriched in inflammatory bowel disease patients.</title>
        <authorList>
            <person name="Hall A.B."/>
            <person name="Yassour M."/>
            <person name="Sauk J."/>
            <person name="Garner A."/>
            <person name="Jiang X."/>
            <person name="Arthur T."/>
            <person name="Lagoudas G.K."/>
            <person name="Vatanen T."/>
            <person name="Fornelos N."/>
            <person name="Wilson R."/>
            <person name="Bertha M."/>
            <person name="Cohen M."/>
            <person name="Garber J."/>
            <person name="Khalili H."/>
            <person name="Gevers D."/>
            <person name="Ananthakrishnan A.N."/>
            <person name="Kugathasan S."/>
            <person name="Lander E.S."/>
            <person name="Blainey P."/>
            <person name="Vlamakis H."/>
            <person name="Xavier R.J."/>
            <person name="Huttenhower C."/>
        </authorList>
    </citation>
    <scope>NUCLEOTIDE SEQUENCE [LARGE SCALE GENOMIC DNA]</scope>
    <source>
        <strain evidence="9 10">RJX1125</strain>
    </source>
</reference>
<comment type="subcellular location">
    <subcellularLocation>
        <location evidence="1">Cell membrane</location>
        <topology evidence="1">Multi-pass membrane protein</topology>
    </subcellularLocation>
</comment>
<evidence type="ECO:0000256" key="1">
    <source>
        <dbReference type="ARBA" id="ARBA00004651"/>
    </source>
</evidence>
<evidence type="ECO:0000256" key="3">
    <source>
        <dbReference type="ARBA" id="ARBA00022448"/>
    </source>
</evidence>
<feature type="transmembrane region" description="Helical" evidence="7">
    <location>
        <begin position="102"/>
        <end position="121"/>
    </location>
</feature>
<keyword evidence="5 7" id="KW-1133">Transmembrane helix</keyword>
<dbReference type="AlphaFoldDB" id="A0A2N5PR36"/>
<dbReference type="RefSeq" id="WP_101883695.1">
    <property type="nucleotide sequence ID" value="NZ_CP176629.1"/>
</dbReference>
<dbReference type="PANTHER" id="PTHR23514:SF3">
    <property type="entry name" value="BYPASS OF STOP CODON PROTEIN 6"/>
    <property type="match status" value="1"/>
</dbReference>
<feature type="transmembrane region" description="Helical" evidence="7">
    <location>
        <begin position="165"/>
        <end position="190"/>
    </location>
</feature>
<dbReference type="Proteomes" id="UP000235093">
    <property type="component" value="Unassembled WGS sequence"/>
</dbReference>
<feature type="transmembrane region" description="Helical" evidence="7">
    <location>
        <begin position="211"/>
        <end position="234"/>
    </location>
</feature>
<evidence type="ECO:0000256" key="6">
    <source>
        <dbReference type="ARBA" id="ARBA00023136"/>
    </source>
</evidence>
<feature type="transmembrane region" description="Helical" evidence="7">
    <location>
        <begin position="44"/>
        <end position="67"/>
    </location>
</feature>
<dbReference type="PROSITE" id="PS50850">
    <property type="entry name" value="MFS"/>
    <property type="match status" value="1"/>
</dbReference>
<gene>
    <name evidence="9" type="ORF">CDL23_00455</name>
</gene>
<dbReference type="GO" id="GO:0022857">
    <property type="term" value="F:transmembrane transporter activity"/>
    <property type="evidence" value="ECO:0007669"/>
    <property type="project" value="InterPro"/>
</dbReference>
<dbReference type="SUPFAM" id="SSF103473">
    <property type="entry name" value="MFS general substrate transporter"/>
    <property type="match status" value="1"/>
</dbReference>
<feature type="transmembrane region" description="Helical" evidence="7">
    <location>
        <begin position="133"/>
        <end position="159"/>
    </location>
</feature>
<dbReference type="InterPro" id="IPR011701">
    <property type="entry name" value="MFS"/>
</dbReference>
<dbReference type="EMBL" id="NIHT01000001">
    <property type="protein sequence ID" value="PLT77615.1"/>
    <property type="molecule type" value="Genomic_DNA"/>
</dbReference>
<protein>
    <submittedName>
        <fullName evidence="9">MFS transporter</fullName>
    </submittedName>
</protein>
<evidence type="ECO:0000313" key="10">
    <source>
        <dbReference type="Proteomes" id="UP000235093"/>
    </source>
</evidence>
<proteinExistence type="inferred from homology"/>
<evidence type="ECO:0000256" key="2">
    <source>
        <dbReference type="ARBA" id="ARBA00008335"/>
    </source>
</evidence>
<feature type="transmembrane region" description="Helical" evidence="7">
    <location>
        <begin position="246"/>
        <end position="265"/>
    </location>
</feature>
<feature type="transmembrane region" description="Helical" evidence="7">
    <location>
        <begin position="333"/>
        <end position="356"/>
    </location>
</feature>
<feature type="domain" description="Major facilitator superfamily (MFS) profile" evidence="8">
    <location>
        <begin position="1"/>
        <end position="391"/>
    </location>
</feature>
<sequence length="397" mass="43633">MIQLFKSKTQNKQLLCNYGVFIINGMLALSIGSLLPYIRDSRGLEYAFCGMILSLHSVGNLISGFISGALPAVLGRKKSILLFNAFFALSYLVIIFSDNNYLLALAFFLTGMARGATSNFCNQSINELAPGKASLLNGLHAMFAIGAFVFPLLLLALTSVDASNWIYACYFMLAMGILSWILYFIVPVSSDTVKKETKTTTAGFAFFKEPLFYLCTLTLFFYLCAEQGVIGWMITYFKDTGLLPASLSQVTASVLWIMILVGRLLCAWLSSKIQKEWLLLIMGFGLVGFFILLLFSTSTPLILVGIMGFGFSMAGLYPTTVSFAGTIIQKYSLAWSFILTIASFGSILMPSIIGKIAETAGIYYGMQSIIAAVVIDFICVTLLVRYIRKLRSKNIPV</sequence>
<evidence type="ECO:0000256" key="7">
    <source>
        <dbReference type="SAM" id="Phobius"/>
    </source>
</evidence>
<dbReference type="InterPro" id="IPR020846">
    <property type="entry name" value="MFS_dom"/>
</dbReference>
<dbReference type="InterPro" id="IPR036259">
    <property type="entry name" value="MFS_trans_sf"/>
</dbReference>
<comment type="caution">
    <text evidence="9">The sequence shown here is derived from an EMBL/GenBank/DDBJ whole genome shotgun (WGS) entry which is preliminary data.</text>
</comment>
<evidence type="ECO:0000313" key="9">
    <source>
        <dbReference type="EMBL" id="PLT77615.1"/>
    </source>
</evidence>
<comment type="similarity">
    <text evidence="2">Belongs to the major facilitator superfamily.</text>
</comment>
<organism evidence="9 10">
    <name type="scientific">Mediterraneibacter gnavus</name>
    <name type="common">Ruminococcus gnavus</name>
    <dbReference type="NCBI Taxonomy" id="33038"/>
    <lineage>
        <taxon>Bacteria</taxon>
        <taxon>Bacillati</taxon>
        <taxon>Bacillota</taxon>
        <taxon>Clostridia</taxon>
        <taxon>Lachnospirales</taxon>
        <taxon>Lachnospiraceae</taxon>
        <taxon>Mediterraneibacter</taxon>
    </lineage>
</organism>